<feature type="compositionally biased region" description="Gly residues" evidence="1">
    <location>
        <begin position="220"/>
        <end position="230"/>
    </location>
</feature>
<dbReference type="EMBL" id="ML121626">
    <property type="protein sequence ID" value="RPB18468.1"/>
    <property type="molecule type" value="Genomic_DNA"/>
</dbReference>
<gene>
    <name evidence="2" type="ORF">L211DRAFT_796665</name>
</gene>
<keyword evidence="3" id="KW-1185">Reference proteome</keyword>
<dbReference type="InParanoid" id="A0A3N4L9P9"/>
<feature type="region of interest" description="Disordered" evidence="1">
    <location>
        <begin position="208"/>
        <end position="230"/>
    </location>
</feature>
<evidence type="ECO:0000313" key="3">
    <source>
        <dbReference type="Proteomes" id="UP000267821"/>
    </source>
</evidence>
<sequence>MVTIAPNPINPRKTLIPPLRFAIVETSVYRGSYPRPLNFPFLESLRLKTILSLTPTPPIEPVAEWCKQQGIKMIHYTPDKSGKKSIPLSHRDVKFAIEIILDSKNSPVYIHCLNGSEATGLVMACLRKLQFWAAPCIFSELQRFSELHNSFEAFLEGFVEEIEIPGQTVGWLWQKMKDAEGVIGRHRIGIRYKDRDLEGKRMRRLATEEESSTVGVEVNGVGGGGEGDNR</sequence>
<dbReference type="SUPFAM" id="SSF52799">
    <property type="entry name" value="(Phosphotyrosine protein) phosphatases II"/>
    <property type="match status" value="1"/>
</dbReference>
<dbReference type="Gene3D" id="3.90.190.10">
    <property type="entry name" value="Protein tyrosine phosphatase superfamily"/>
    <property type="match status" value="1"/>
</dbReference>
<dbReference type="Pfam" id="PF03162">
    <property type="entry name" value="Y_phosphatase2"/>
    <property type="match status" value="1"/>
</dbReference>
<dbReference type="Proteomes" id="UP000267821">
    <property type="component" value="Unassembled WGS sequence"/>
</dbReference>
<evidence type="ECO:0000313" key="2">
    <source>
        <dbReference type="EMBL" id="RPB18468.1"/>
    </source>
</evidence>
<name>A0A3N4L9P9_9PEZI</name>
<dbReference type="PANTHER" id="PTHR31126">
    <property type="entry name" value="TYROSINE-PROTEIN PHOSPHATASE"/>
    <property type="match status" value="1"/>
</dbReference>
<evidence type="ECO:0000256" key="1">
    <source>
        <dbReference type="SAM" id="MobiDB-lite"/>
    </source>
</evidence>
<dbReference type="PANTHER" id="PTHR31126:SF14">
    <property type="entry name" value="TYROSINE-PROTEIN PHOSPHATASE OCA6-RELATED"/>
    <property type="match status" value="1"/>
</dbReference>
<proteinExistence type="predicted"/>
<organism evidence="2 3">
    <name type="scientific">Terfezia boudieri ATCC MYA-4762</name>
    <dbReference type="NCBI Taxonomy" id="1051890"/>
    <lineage>
        <taxon>Eukaryota</taxon>
        <taxon>Fungi</taxon>
        <taxon>Dikarya</taxon>
        <taxon>Ascomycota</taxon>
        <taxon>Pezizomycotina</taxon>
        <taxon>Pezizomycetes</taxon>
        <taxon>Pezizales</taxon>
        <taxon>Pezizaceae</taxon>
        <taxon>Terfezia</taxon>
    </lineage>
</organism>
<evidence type="ECO:0008006" key="4">
    <source>
        <dbReference type="Google" id="ProtNLM"/>
    </source>
</evidence>
<dbReference type="FunFam" id="3.90.190.10:FF:000084">
    <property type="entry name" value="Tyrosine phospatase-like protein"/>
    <property type="match status" value="1"/>
</dbReference>
<reference evidence="2 3" key="1">
    <citation type="journal article" date="2018" name="Nat. Ecol. Evol.">
        <title>Pezizomycetes genomes reveal the molecular basis of ectomycorrhizal truffle lifestyle.</title>
        <authorList>
            <person name="Murat C."/>
            <person name="Payen T."/>
            <person name="Noel B."/>
            <person name="Kuo A."/>
            <person name="Morin E."/>
            <person name="Chen J."/>
            <person name="Kohler A."/>
            <person name="Krizsan K."/>
            <person name="Balestrini R."/>
            <person name="Da Silva C."/>
            <person name="Montanini B."/>
            <person name="Hainaut M."/>
            <person name="Levati E."/>
            <person name="Barry K.W."/>
            <person name="Belfiori B."/>
            <person name="Cichocki N."/>
            <person name="Clum A."/>
            <person name="Dockter R.B."/>
            <person name="Fauchery L."/>
            <person name="Guy J."/>
            <person name="Iotti M."/>
            <person name="Le Tacon F."/>
            <person name="Lindquist E.A."/>
            <person name="Lipzen A."/>
            <person name="Malagnac F."/>
            <person name="Mello A."/>
            <person name="Molinier V."/>
            <person name="Miyauchi S."/>
            <person name="Poulain J."/>
            <person name="Riccioni C."/>
            <person name="Rubini A."/>
            <person name="Sitrit Y."/>
            <person name="Splivallo R."/>
            <person name="Traeger S."/>
            <person name="Wang M."/>
            <person name="Zifcakova L."/>
            <person name="Wipf D."/>
            <person name="Zambonelli A."/>
            <person name="Paolocci F."/>
            <person name="Nowrousian M."/>
            <person name="Ottonello S."/>
            <person name="Baldrian P."/>
            <person name="Spatafora J.W."/>
            <person name="Henrissat B."/>
            <person name="Nagy L.G."/>
            <person name="Aury J.M."/>
            <person name="Wincker P."/>
            <person name="Grigoriev I.V."/>
            <person name="Bonfante P."/>
            <person name="Martin F.M."/>
        </authorList>
    </citation>
    <scope>NUCLEOTIDE SEQUENCE [LARGE SCALE GENOMIC DNA]</scope>
    <source>
        <strain evidence="2 3">ATCC MYA-4762</strain>
    </source>
</reference>
<dbReference type="InterPro" id="IPR029021">
    <property type="entry name" value="Prot-tyrosine_phosphatase-like"/>
</dbReference>
<protein>
    <recommendedName>
        <fullName evidence="4">Protein-tyrosine phosphatase</fullName>
    </recommendedName>
</protein>
<dbReference type="AlphaFoldDB" id="A0A3N4L9P9"/>
<dbReference type="InterPro" id="IPR004861">
    <property type="entry name" value="Siw14-like"/>
</dbReference>
<accession>A0A3N4L9P9</accession>
<dbReference type="OrthoDB" id="6375174at2759"/>
<dbReference type="GO" id="GO:0016791">
    <property type="term" value="F:phosphatase activity"/>
    <property type="evidence" value="ECO:0007669"/>
    <property type="project" value="TreeGrafter"/>
</dbReference>
<dbReference type="FunCoup" id="A0A3N4L9P9">
    <property type="interactions" value="7"/>
</dbReference>
<dbReference type="STRING" id="1051890.A0A3N4L9P9"/>